<accession>A0ABY4DNY4</accession>
<evidence type="ECO:0000313" key="2">
    <source>
        <dbReference type="Proteomes" id="UP000829817"/>
    </source>
</evidence>
<sequence length="53" mass="5900">MNYFIVQAGKFSDGLPLFFCLLTAVFLKEYFQGRLKPCRAGRYPSAGQPPALA</sequence>
<dbReference type="EMBL" id="CP091508">
    <property type="protein sequence ID" value="UOO80765.1"/>
    <property type="molecule type" value="Genomic_DNA"/>
</dbReference>
<reference evidence="1 2" key="1">
    <citation type="journal article" date="2022" name="Res Sq">
        <title>Evolution of multicellular longitudinally dividing oral cavity symbionts (Neisseriaceae).</title>
        <authorList>
            <person name="Nyongesa S."/>
            <person name="Weber P."/>
            <person name="Bernet E."/>
            <person name="Pullido F."/>
            <person name="Nieckarz M."/>
            <person name="Delaby M."/>
            <person name="Nieves C."/>
            <person name="Viehboeck T."/>
            <person name="Krause N."/>
            <person name="Rivera-Millot A."/>
            <person name="Nakamura A."/>
            <person name="Vischer N."/>
            <person name="VanNieuwenhze M."/>
            <person name="Brun Y."/>
            <person name="Cava F."/>
            <person name="Bulgheresi S."/>
            <person name="Veyrier F."/>
        </authorList>
    </citation>
    <scope>NUCLEOTIDE SEQUENCE [LARGE SCALE GENOMIC DNA]</scope>
    <source>
        <strain evidence="1 2">CCUG 63373m</strain>
    </source>
</reference>
<name>A0ABY4DNY4_9NEIS</name>
<proteinExistence type="predicted"/>
<evidence type="ECO:0000313" key="1">
    <source>
        <dbReference type="EMBL" id="UOO80765.1"/>
    </source>
</evidence>
<dbReference type="Proteomes" id="UP000829817">
    <property type="component" value="Chromosome"/>
</dbReference>
<keyword evidence="2" id="KW-1185">Reference proteome</keyword>
<gene>
    <name evidence="1" type="ORF">LVJ83_07140</name>
</gene>
<protein>
    <submittedName>
        <fullName evidence="1">Uncharacterized protein</fullName>
    </submittedName>
</protein>
<dbReference type="RefSeq" id="WP_244783836.1">
    <property type="nucleotide sequence ID" value="NZ_CP091508.1"/>
</dbReference>
<organism evidence="1 2">
    <name type="scientific">Uruburuella testudinis</name>
    <dbReference type="NCBI Taxonomy" id="1282863"/>
    <lineage>
        <taxon>Bacteria</taxon>
        <taxon>Pseudomonadati</taxon>
        <taxon>Pseudomonadota</taxon>
        <taxon>Betaproteobacteria</taxon>
        <taxon>Neisseriales</taxon>
        <taxon>Neisseriaceae</taxon>
        <taxon>Uruburuella</taxon>
    </lineage>
</organism>